<gene>
    <name evidence="1" type="ORF">GCM10010276_39210</name>
</gene>
<proteinExistence type="predicted"/>
<accession>A0ABN3M5U9</accession>
<organism evidence="1 2">
    <name type="scientific">Streptomyces longisporus</name>
    <dbReference type="NCBI Taxonomy" id="1948"/>
    <lineage>
        <taxon>Bacteria</taxon>
        <taxon>Bacillati</taxon>
        <taxon>Actinomycetota</taxon>
        <taxon>Actinomycetes</taxon>
        <taxon>Kitasatosporales</taxon>
        <taxon>Streptomycetaceae</taxon>
        <taxon>Streptomyces</taxon>
    </lineage>
</organism>
<comment type="caution">
    <text evidence="1">The sequence shown here is derived from an EMBL/GenBank/DDBJ whole genome shotgun (WGS) entry which is preliminary data.</text>
</comment>
<evidence type="ECO:0000313" key="2">
    <source>
        <dbReference type="Proteomes" id="UP001501777"/>
    </source>
</evidence>
<sequence length="65" mass="6988">MDEYAVKWVPVADRFSYPADTGPLATATTCVRLLSDRDAQIPLRCNDAGGTGLLLSSETEEDGAR</sequence>
<dbReference type="Proteomes" id="UP001501777">
    <property type="component" value="Unassembled WGS sequence"/>
</dbReference>
<reference evidence="1 2" key="1">
    <citation type="journal article" date="2019" name="Int. J. Syst. Evol. Microbiol.">
        <title>The Global Catalogue of Microorganisms (GCM) 10K type strain sequencing project: providing services to taxonomists for standard genome sequencing and annotation.</title>
        <authorList>
            <consortium name="The Broad Institute Genomics Platform"/>
            <consortium name="The Broad Institute Genome Sequencing Center for Infectious Disease"/>
            <person name="Wu L."/>
            <person name="Ma J."/>
        </authorList>
    </citation>
    <scope>NUCLEOTIDE SEQUENCE [LARGE SCALE GENOMIC DNA]</scope>
    <source>
        <strain evidence="1 2">JCM 4395</strain>
    </source>
</reference>
<protein>
    <submittedName>
        <fullName evidence="1">Uncharacterized protein</fullName>
    </submittedName>
</protein>
<keyword evidence="2" id="KW-1185">Reference proteome</keyword>
<evidence type="ECO:0000313" key="1">
    <source>
        <dbReference type="EMBL" id="GAA2494956.1"/>
    </source>
</evidence>
<dbReference type="EMBL" id="BAAASG010000009">
    <property type="protein sequence ID" value="GAA2494956.1"/>
    <property type="molecule type" value="Genomic_DNA"/>
</dbReference>
<name>A0ABN3M5U9_STRLO</name>